<dbReference type="AlphaFoldDB" id="D5AAL0"/>
<proteinExistence type="evidence at transcript level"/>
<protein>
    <submittedName>
        <fullName evidence="3">Uncharacterized protein</fullName>
    </submittedName>
</protein>
<sequence>MLQFHLGLVLAISLEDGENLLWMNMVALFMEMFSVYNNQSLLIMRRNPLTGANIGGTLRKKRKRKRRRKKKWMKRSLRMALSRLTAFPVLLLGLKHLMSLIFENNNGRNLRNLCIKFLKKRKSALHQELCLELLIHMCLAQRIKRGLNGLIFFVVRNLTKLTSHFDRKNWKPLMITLAAKYEEAREEEKMRNQREDFSDMVAEVEKKRKRKMQEKEGKSKKQKDFKF</sequence>
<name>D5AAL0_PICSI</name>
<evidence type="ECO:0000313" key="3">
    <source>
        <dbReference type="EMBL" id="ADE76579.1"/>
    </source>
</evidence>
<keyword evidence="2" id="KW-0812">Transmembrane</keyword>
<keyword evidence="2" id="KW-1133">Transmembrane helix</keyword>
<reference evidence="3" key="1">
    <citation type="submission" date="2010-04" db="EMBL/GenBank/DDBJ databases">
        <authorList>
            <person name="Reid K.E."/>
            <person name="Liao N."/>
            <person name="Chan S."/>
            <person name="Docking R."/>
            <person name="Taylor G."/>
            <person name="Moore R."/>
            <person name="Mayo M."/>
            <person name="Munro S."/>
            <person name="King J."/>
            <person name="Yanchuk A."/>
            <person name="Holt R."/>
            <person name="Jones S."/>
            <person name="Marra M."/>
            <person name="Ritland C.E."/>
            <person name="Ritland K."/>
            <person name="Bohlmann J."/>
        </authorList>
    </citation>
    <scope>NUCLEOTIDE SEQUENCE</scope>
    <source>
        <tissue evidence="3">Bud</tissue>
    </source>
</reference>
<accession>D5AAL0</accession>
<feature type="compositionally biased region" description="Basic and acidic residues" evidence="1">
    <location>
        <begin position="213"/>
        <end position="227"/>
    </location>
</feature>
<dbReference type="EMBL" id="BT123248">
    <property type="protein sequence ID" value="ADE76579.1"/>
    <property type="molecule type" value="mRNA"/>
</dbReference>
<evidence type="ECO:0000256" key="1">
    <source>
        <dbReference type="SAM" id="MobiDB-lite"/>
    </source>
</evidence>
<evidence type="ECO:0000256" key="2">
    <source>
        <dbReference type="SAM" id="Phobius"/>
    </source>
</evidence>
<feature type="region of interest" description="Disordered" evidence="1">
    <location>
        <begin position="188"/>
        <end position="227"/>
    </location>
</feature>
<organism evidence="3">
    <name type="scientific">Picea sitchensis</name>
    <name type="common">Sitka spruce</name>
    <name type="synonym">Pinus sitchensis</name>
    <dbReference type="NCBI Taxonomy" id="3332"/>
    <lineage>
        <taxon>Eukaryota</taxon>
        <taxon>Viridiplantae</taxon>
        <taxon>Streptophyta</taxon>
        <taxon>Embryophyta</taxon>
        <taxon>Tracheophyta</taxon>
        <taxon>Spermatophyta</taxon>
        <taxon>Pinopsida</taxon>
        <taxon>Pinidae</taxon>
        <taxon>Conifers I</taxon>
        <taxon>Pinales</taxon>
        <taxon>Pinaceae</taxon>
        <taxon>Picea</taxon>
    </lineage>
</organism>
<feature type="compositionally biased region" description="Basic and acidic residues" evidence="1">
    <location>
        <begin position="188"/>
        <end position="197"/>
    </location>
</feature>
<keyword evidence="2" id="KW-0472">Membrane</keyword>
<feature type="transmembrane region" description="Helical" evidence="2">
    <location>
        <begin position="80"/>
        <end position="102"/>
    </location>
</feature>